<dbReference type="SMART" id="SM00119">
    <property type="entry name" value="HECTc"/>
    <property type="match status" value="1"/>
</dbReference>
<dbReference type="Pfam" id="PF00334">
    <property type="entry name" value="NDK"/>
    <property type="match status" value="1"/>
</dbReference>
<dbReference type="GO" id="GO:0006511">
    <property type="term" value="P:ubiquitin-dependent protein catabolic process"/>
    <property type="evidence" value="ECO:0007669"/>
    <property type="project" value="TreeGrafter"/>
</dbReference>
<evidence type="ECO:0000313" key="11">
    <source>
        <dbReference type="Proteomes" id="UP000494206"/>
    </source>
</evidence>
<feature type="repeat" description="RCC1" evidence="7">
    <location>
        <begin position="3"/>
        <end position="59"/>
    </location>
</feature>
<keyword evidence="11" id="KW-1185">Reference proteome</keyword>
<gene>
    <name evidence="10" type="ORF">CBOVIS_LOCUS9826</name>
</gene>
<comment type="similarity">
    <text evidence="8">Belongs to the NDK family.</text>
</comment>
<dbReference type="SUPFAM" id="SSF50985">
    <property type="entry name" value="RCC1/BLIP-II"/>
    <property type="match status" value="1"/>
</dbReference>
<dbReference type="FunFam" id="3.30.2160.10:FF:000004">
    <property type="entry name" value="probable E3 ubiquitin-protein ligase HERC4 isoform X1"/>
    <property type="match status" value="1"/>
</dbReference>
<dbReference type="SUPFAM" id="SSF54919">
    <property type="entry name" value="Nucleoside diphosphate kinase, NDK"/>
    <property type="match status" value="1"/>
</dbReference>
<dbReference type="OrthoDB" id="16281at2759"/>
<sequence>MRSELLGCGQAVEGQLGVRLPEPTLSVPEQIIGAPSDATGTLVKSVACGENHTLFLTENGKMWSVGGNQDGQLGRGNHNEGSFSIFPVSCSSGVSYIQIAAGRAHSLALAEDGRVFAWGSNEHGQLALPSNTQRQEVPKRIQVLSEVVQIACGSDSCVALTEGGHVYVWGEQADGRCLHEPTEIEELYGIPIVRILSGSRHCLAISASGAVFGWGQNDHGQLGHDDLTPQKKIRQINQMDGMKVVEGACGDRHSVLLTNCGRVFTFGSDSLGQCGFDKKIEKRTSPTAVTELIGSTVTRIAAGRCHTITVIGGYVYAFGLNSSGQLGNGGLRTMTIPRKNDMMDHVSNVFAGWDQTFFLRSSDAKNQTVGPNSAIKRPLGLNRKILEERLKTGDKLQVIELIESVFSSVSCLNNSFLFQDDRVFDAGRDSTVGIDFDEAMEALQLFSGCASAKQYCELMIEMLSMSLFTHRQDFASIEALRVYILAPWFPCFTEFVTYEVSTNLHEGFARSINSLNGGCKNLLVNLYARLPVRYFRRTINVLKIGVREYVKRNKGPAECEMILTVLSFLNQINSEKHIVPTETFYLDELNSAFDLKLDYYSKVVDLTRNGNNSKNFWSSYPFLLNALAKVDLLHAEAVIMRSIRVGNTQVQIPFFGTAYIEVPFLEIHVRREFIVSDTMNKLAEIDPSDLLKPLKVKIQGEEADDAGGVRKEFFMIVMQKILQPDYGMFVEDPNSHLVWFSGLSNDFCGVEQFKHFGRLVGLAVYNQVIFSFPFPLALYKLLLDEHPNLEDLCDLSPIEGKSLQSLLDYEGDDFEDVFCLDFTITYDLVGEKIVEELVPNGKQKMVNLENRKHYVELYVKHRLEIGVKNQIEDQVKSFVAGFHDALHSRILSLFKPRELMEMIVGNENYDWSQFREIVEYEPPYDKDHPAIVAFWNAFFRLTDDEKVKFLQFLTGTTRLPVAGMSALGAKIQACAPESLPVAHTCFNLLDLPPISDSDEMYRRLLISIEHTEGFTLMQLLVLIKPEIVAHQVLQQVAIRELINAGIRIEAAKRLRIDERMATELYQQHKGKFFYNRLVRHISSGEVIAMRVSGNVRACIGSSRLWPRGDVGQQPLRQRLALSDVRNVAHASDADAAARELELFELNSCQ</sequence>
<protein>
    <recommendedName>
        <fullName evidence="9">HECT domain-containing protein</fullName>
    </recommendedName>
</protein>
<feature type="repeat" description="RCC1" evidence="7">
    <location>
        <begin position="261"/>
        <end position="313"/>
    </location>
</feature>
<dbReference type="Gene3D" id="2.130.10.30">
    <property type="entry name" value="Regulator of chromosome condensation 1/beta-lactamase-inhibitor protein II"/>
    <property type="match status" value="2"/>
</dbReference>
<feature type="repeat" description="RCC1" evidence="7">
    <location>
        <begin position="60"/>
        <end position="112"/>
    </location>
</feature>
<dbReference type="SMART" id="SM00562">
    <property type="entry name" value="NDK"/>
    <property type="match status" value="1"/>
</dbReference>
<dbReference type="InterPro" id="IPR058923">
    <property type="entry name" value="RCC1-like_dom"/>
</dbReference>
<dbReference type="Gene3D" id="3.90.1750.10">
    <property type="entry name" value="Hect, E3 ligase catalytic domains"/>
    <property type="match status" value="1"/>
</dbReference>
<dbReference type="GO" id="GO:0005737">
    <property type="term" value="C:cytoplasm"/>
    <property type="evidence" value="ECO:0007669"/>
    <property type="project" value="UniProtKB-SubCell"/>
</dbReference>
<dbReference type="Gene3D" id="3.30.70.141">
    <property type="entry name" value="Nucleoside diphosphate kinase-like domain"/>
    <property type="match status" value="1"/>
</dbReference>
<feature type="repeat" description="RCC1" evidence="7">
    <location>
        <begin position="313"/>
        <end position="362"/>
    </location>
</feature>
<comment type="subcellular location">
    <subcellularLocation>
        <location evidence="1">Cytoplasm</location>
    </subcellularLocation>
</comment>
<keyword evidence="3" id="KW-0808">Transferase</keyword>
<dbReference type="AlphaFoldDB" id="A0A8S1F2G2"/>
<dbReference type="InterPro" id="IPR000408">
    <property type="entry name" value="Reg_chr_condens"/>
</dbReference>
<dbReference type="CDD" id="cd00078">
    <property type="entry name" value="HECTc"/>
    <property type="match status" value="1"/>
</dbReference>
<dbReference type="GO" id="GO:0016567">
    <property type="term" value="P:protein ubiquitination"/>
    <property type="evidence" value="ECO:0007669"/>
    <property type="project" value="TreeGrafter"/>
</dbReference>
<comment type="caution">
    <text evidence="10">The sequence shown here is derived from an EMBL/GenBank/DDBJ whole genome shotgun (WGS) entry which is preliminary data.</text>
</comment>
<evidence type="ECO:0000256" key="5">
    <source>
        <dbReference type="ARBA" id="ARBA00022786"/>
    </source>
</evidence>
<evidence type="ECO:0000256" key="6">
    <source>
        <dbReference type="PROSITE-ProRule" id="PRU00104"/>
    </source>
</evidence>
<feature type="repeat" description="RCC1" evidence="7">
    <location>
        <begin position="164"/>
        <end position="208"/>
    </location>
</feature>
<evidence type="ECO:0000256" key="2">
    <source>
        <dbReference type="ARBA" id="ARBA00022490"/>
    </source>
</evidence>
<dbReference type="PROSITE" id="PS51374">
    <property type="entry name" value="NDPK_LIKE"/>
    <property type="match status" value="1"/>
</dbReference>
<dbReference type="Proteomes" id="UP000494206">
    <property type="component" value="Unassembled WGS sequence"/>
</dbReference>
<dbReference type="Gene3D" id="3.30.2160.10">
    <property type="entry name" value="Hect, E3 ligase catalytic domain"/>
    <property type="match status" value="1"/>
</dbReference>
<dbReference type="PRINTS" id="PR00633">
    <property type="entry name" value="RCCNDNSATION"/>
</dbReference>
<evidence type="ECO:0000256" key="4">
    <source>
        <dbReference type="ARBA" id="ARBA00022737"/>
    </source>
</evidence>
<evidence type="ECO:0000256" key="7">
    <source>
        <dbReference type="PROSITE-ProRule" id="PRU00235"/>
    </source>
</evidence>
<dbReference type="GO" id="GO:0061630">
    <property type="term" value="F:ubiquitin protein ligase activity"/>
    <property type="evidence" value="ECO:0007669"/>
    <property type="project" value="TreeGrafter"/>
</dbReference>
<dbReference type="SUPFAM" id="SSF56204">
    <property type="entry name" value="Hect, E3 ligase catalytic domain"/>
    <property type="match status" value="1"/>
</dbReference>
<evidence type="ECO:0000256" key="1">
    <source>
        <dbReference type="ARBA" id="ARBA00004496"/>
    </source>
</evidence>
<dbReference type="PANTHER" id="PTHR45622">
    <property type="entry name" value="UBIQUITIN-PROTEIN LIGASE E3A-RELATED"/>
    <property type="match status" value="1"/>
</dbReference>
<dbReference type="InterPro" id="IPR009091">
    <property type="entry name" value="RCC1/BLIP-II"/>
</dbReference>
<dbReference type="FunFam" id="3.30.2410.10:FF:000003">
    <property type="entry name" value="probable E3 ubiquitin-protein ligase HERC4 isoform X1"/>
    <property type="match status" value="1"/>
</dbReference>
<evidence type="ECO:0000256" key="3">
    <source>
        <dbReference type="ARBA" id="ARBA00022679"/>
    </source>
</evidence>
<name>A0A8S1F2G2_9PELO</name>
<feature type="repeat" description="RCC1" evidence="7">
    <location>
        <begin position="209"/>
        <end position="260"/>
    </location>
</feature>
<evidence type="ECO:0000256" key="8">
    <source>
        <dbReference type="PROSITE-ProRule" id="PRU00706"/>
    </source>
</evidence>
<evidence type="ECO:0000259" key="9">
    <source>
        <dbReference type="PROSITE" id="PS50237"/>
    </source>
</evidence>
<dbReference type="InterPro" id="IPR036850">
    <property type="entry name" value="NDK-like_dom_sf"/>
</dbReference>
<dbReference type="InterPro" id="IPR035983">
    <property type="entry name" value="Hect_E3_ubiquitin_ligase"/>
</dbReference>
<dbReference type="PROSITE" id="PS50237">
    <property type="entry name" value="HECT"/>
    <property type="match status" value="1"/>
</dbReference>
<keyword evidence="5 6" id="KW-0833">Ubl conjugation pathway</keyword>
<keyword evidence="4" id="KW-0677">Repeat</keyword>
<comment type="caution">
    <text evidence="8">Lacks conserved residue(s) required for the propagation of feature annotation.</text>
</comment>
<dbReference type="PANTHER" id="PTHR45622:SF76">
    <property type="entry name" value="HECT AND RLD DOMAIN CONTAINING E3 UBIQUITIN LIGASE 4, ISOFORM C"/>
    <property type="match status" value="1"/>
</dbReference>
<dbReference type="InterPro" id="IPR000569">
    <property type="entry name" value="HECT_dom"/>
</dbReference>
<evidence type="ECO:0000313" key="10">
    <source>
        <dbReference type="EMBL" id="CAB3407983.1"/>
    </source>
</evidence>
<dbReference type="PROSITE" id="PS50012">
    <property type="entry name" value="RCC1_3"/>
    <property type="match status" value="7"/>
</dbReference>
<reference evidence="10 11" key="1">
    <citation type="submission" date="2020-04" db="EMBL/GenBank/DDBJ databases">
        <authorList>
            <person name="Laetsch R D."/>
            <person name="Stevens L."/>
            <person name="Kumar S."/>
            <person name="Blaxter L. M."/>
        </authorList>
    </citation>
    <scope>NUCLEOTIDE SEQUENCE [LARGE SCALE GENOMIC DNA]</scope>
</reference>
<dbReference type="InterPro" id="IPR034907">
    <property type="entry name" value="NDK-like_dom"/>
</dbReference>
<organism evidence="10 11">
    <name type="scientific">Caenorhabditis bovis</name>
    <dbReference type="NCBI Taxonomy" id="2654633"/>
    <lineage>
        <taxon>Eukaryota</taxon>
        <taxon>Metazoa</taxon>
        <taxon>Ecdysozoa</taxon>
        <taxon>Nematoda</taxon>
        <taxon>Chromadorea</taxon>
        <taxon>Rhabditida</taxon>
        <taxon>Rhabditina</taxon>
        <taxon>Rhabditomorpha</taxon>
        <taxon>Rhabditoidea</taxon>
        <taxon>Rhabditidae</taxon>
        <taxon>Peloderinae</taxon>
        <taxon>Caenorhabditis</taxon>
    </lineage>
</organism>
<feature type="domain" description="HECT" evidence="9">
    <location>
        <begin position="686"/>
        <end position="1017"/>
    </location>
</feature>
<dbReference type="EMBL" id="CADEPM010000006">
    <property type="protein sequence ID" value="CAB3407983.1"/>
    <property type="molecule type" value="Genomic_DNA"/>
</dbReference>
<feature type="active site" description="Glycyl thioester intermediate" evidence="6">
    <location>
        <position position="985"/>
    </location>
</feature>
<feature type="repeat" description="RCC1" evidence="7">
    <location>
        <begin position="113"/>
        <end position="163"/>
    </location>
</feature>
<dbReference type="InterPro" id="IPR051709">
    <property type="entry name" value="Ub-ligase/GTPase-reg"/>
</dbReference>
<accession>A0A8S1F2G2</accession>
<dbReference type="Pfam" id="PF00632">
    <property type="entry name" value="HECT"/>
    <property type="match status" value="1"/>
</dbReference>
<keyword evidence="2" id="KW-0963">Cytoplasm</keyword>
<proteinExistence type="inferred from homology"/>
<dbReference type="Pfam" id="PF25390">
    <property type="entry name" value="WD40_RLD"/>
    <property type="match status" value="1"/>
</dbReference>
<dbReference type="PROSITE" id="PS00626">
    <property type="entry name" value="RCC1_2"/>
    <property type="match status" value="1"/>
</dbReference>
<dbReference type="Gene3D" id="3.30.2410.10">
    <property type="entry name" value="Hect, E3 ligase catalytic domain"/>
    <property type="match status" value="1"/>
</dbReference>